<dbReference type="InterPro" id="IPR025100">
    <property type="entry name" value="DUF4025"/>
</dbReference>
<accession>A0ABR6CPX2</accession>
<evidence type="ECO:0008006" key="4">
    <source>
        <dbReference type="Google" id="ProtNLM"/>
    </source>
</evidence>
<organism evidence="2 3">
    <name type="scientific">Peribacillus huizhouensis</name>
    <dbReference type="NCBI Taxonomy" id="1501239"/>
    <lineage>
        <taxon>Bacteria</taxon>
        <taxon>Bacillati</taxon>
        <taxon>Bacillota</taxon>
        <taxon>Bacilli</taxon>
        <taxon>Bacillales</taxon>
        <taxon>Bacillaceae</taxon>
        <taxon>Peribacillus</taxon>
    </lineage>
</organism>
<reference evidence="2 3" key="1">
    <citation type="submission" date="2020-08" db="EMBL/GenBank/DDBJ databases">
        <title>Genomic Encyclopedia of Type Strains, Phase IV (KMG-IV): sequencing the most valuable type-strain genomes for metagenomic binning, comparative biology and taxonomic classification.</title>
        <authorList>
            <person name="Goeker M."/>
        </authorList>
    </citation>
    <scope>NUCLEOTIDE SEQUENCE [LARGE SCALE GENOMIC DNA]</scope>
    <source>
        <strain evidence="2 3">DSM 105481</strain>
    </source>
</reference>
<evidence type="ECO:0000313" key="2">
    <source>
        <dbReference type="EMBL" id="MBA9026994.1"/>
    </source>
</evidence>
<name>A0ABR6CPX2_9BACI</name>
<dbReference type="EMBL" id="JACJHX010000006">
    <property type="protein sequence ID" value="MBA9026994.1"/>
    <property type="molecule type" value="Genomic_DNA"/>
</dbReference>
<sequence>MTNENKKQSEIAGRHYQVEDMEKNDQISSGFAETHEQVSDHFFSGTVDQLINHQENKTE</sequence>
<feature type="region of interest" description="Disordered" evidence="1">
    <location>
        <begin position="1"/>
        <end position="59"/>
    </location>
</feature>
<dbReference type="Proteomes" id="UP000626697">
    <property type="component" value="Unassembled WGS sequence"/>
</dbReference>
<gene>
    <name evidence="2" type="ORF">HNP81_002284</name>
</gene>
<dbReference type="Pfam" id="PF13217">
    <property type="entry name" value="DUF4025"/>
    <property type="match status" value="1"/>
</dbReference>
<proteinExistence type="predicted"/>
<evidence type="ECO:0000256" key="1">
    <source>
        <dbReference type="SAM" id="MobiDB-lite"/>
    </source>
</evidence>
<protein>
    <recommendedName>
        <fullName evidence="4">DUF4025 domain-containing protein</fullName>
    </recommendedName>
</protein>
<evidence type="ECO:0000313" key="3">
    <source>
        <dbReference type="Proteomes" id="UP000626697"/>
    </source>
</evidence>
<comment type="caution">
    <text evidence="2">The sequence shown here is derived from an EMBL/GenBank/DDBJ whole genome shotgun (WGS) entry which is preliminary data.</text>
</comment>
<feature type="compositionally biased region" description="Basic and acidic residues" evidence="1">
    <location>
        <begin position="1"/>
        <end position="25"/>
    </location>
</feature>
<keyword evidence="3" id="KW-1185">Reference proteome</keyword>